<evidence type="ECO:0000313" key="3">
    <source>
        <dbReference type="Proteomes" id="UP000619486"/>
    </source>
</evidence>
<reference evidence="2" key="1">
    <citation type="journal article" date="2014" name="Int. J. Syst. Evol. Microbiol.">
        <title>Complete genome sequence of Corynebacterium casei LMG S-19264T (=DSM 44701T), isolated from a smear-ripened cheese.</title>
        <authorList>
            <consortium name="US DOE Joint Genome Institute (JGI-PGF)"/>
            <person name="Walter F."/>
            <person name="Albersmeier A."/>
            <person name="Kalinowski J."/>
            <person name="Ruckert C."/>
        </authorList>
    </citation>
    <scope>NUCLEOTIDE SEQUENCE</scope>
    <source>
        <strain evidence="2">JCM 3172</strain>
    </source>
</reference>
<sequence>MNERERDAGVAGKEPRRGHPGGRADQAVHRGWRHGVTGARPGIQTGRREGTGENGPGRTQILTEGQGVAQGDGPCFLKENPTVTYESMALAGIKCGFR</sequence>
<dbReference type="Proteomes" id="UP000619486">
    <property type="component" value="Unassembled WGS sequence"/>
</dbReference>
<name>A0A918H980_9ACTN</name>
<feature type="region of interest" description="Disordered" evidence="1">
    <location>
        <begin position="1"/>
        <end position="73"/>
    </location>
</feature>
<accession>A0A918H980</accession>
<reference evidence="2" key="2">
    <citation type="submission" date="2020-09" db="EMBL/GenBank/DDBJ databases">
        <authorList>
            <person name="Sun Q."/>
            <person name="Ohkuma M."/>
        </authorList>
    </citation>
    <scope>NUCLEOTIDE SEQUENCE</scope>
    <source>
        <strain evidence="2">JCM 3172</strain>
    </source>
</reference>
<keyword evidence="3" id="KW-1185">Reference proteome</keyword>
<evidence type="ECO:0000256" key="1">
    <source>
        <dbReference type="SAM" id="MobiDB-lite"/>
    </source>
</evidence>
<organism evidence="2 3">
    <name type="scientific">Streptomyces purpureus</name>
    <dbReference type="NCBI Taxonomy" id="1951"/>
    <lineage>
        <taxon>Bacteria</taxon>
        <taxon>Bacillati</taxon>
        <taxon>Actinomycetota</taxon>
        <taxon>Actinomycetes</taxon>
        <taxon>Kitasatosporales</taxon>
        <taxon>Streptomycetaceae</taxon>
        <taxon>Streptomyces</taxon>
    </lineage>
</organism>
<feature type="compositionally biased region" description="Basic and acidic residues" evidence="1">
    <location>
        <begin position="1"/>
        <end position="17"/>
    </location>
</feature>
<dbReference type="AlphaFoldDB" id="A0A918H980"/>
<gene>
    <name evidence="2" type="ORF">GCM10014713_44450</name>
</gene>
<comment type="caution">
    <text evidence="2">The sequence shown here is derived from an EMBL/GenBank/DDBJ whole genome shotgun (WGS) entry which is preliminary data.</text>
</comment>
<dbReference type="EMBL" id="BMQQ01000018">
    <property type="protein sequence ID" value="GGT45773.1"/>
    <property type="molecule type" value="Genomic_DNA"/>
</dbReference>
<evidence type="ECO:0000313" key="2">
    <source>
        <dbReference type="EMBL" id="GGT45773.1"/>
    </source>
</evidence>
<proteinExistence type="predicted"/>
<protein>
    <submittedName>
        <fullName evidence="2">Uncharacterized protein</fullName>
    </submittedName>
</protein>